<dbReference type="HOGENOM" id="CLU_2199757_0_0_1"/>
<reference evidence="3" key="3">
    <citation type="submission" date="2015-06" db="UniProtKB">
        <authorList>
            <consortium name="EnsemblMetazoa"/>
        </authorList>
    </citation>
    <scope>IDENTIFICATION</scope>
</reference>
<sequence length="108" mass="12156">MTSMNDVRDHHDFSRDGDNDDDASVGGTENYVLNIFQQINTTNNNYYNNINNNIINNINNNNNINTINNNINNNINISSSTEPSNYIVQLSIVFAISSILLSRGGRKF</sequence>
<feature type="region of interest" description="Disordered" evidence="1">
    <location>
        <begin position="1"/>
        <end position="25"/>
    </location>
</feature>
<dbReference type="Proteomes" id="UP000015101">
    <property type="component" value="Unassembled WGS sequence"/>
</dbReference>
<dbReference type="GeneID" id="20201929"/>
<name>T1EZC9_HELRO</name>
<organism evidence="3 4">
    <name type="scientific">Helobdella robusta</name>
    <name type="common">Californian leech</name>
    <dbReference type="NCBI Taxonomy" id="6412"/>
    <lineage>
        <taxon>Eukaryota</taxon>
        <taxon>Metazoa</taxon>
        <taxon>Spiralia</taxon>
        <taxon>Lophotrochozoa</taxon>
        <taxon>Annelida</taxon>
        <taxon>Clitellata</taxon>
        <taxon>Hirudinea</taxon>
        <taxon>Rhynchobdellida</taxon>
        <taxon>Glossiphoniidae</taxon>
        <taxon>Helobdella</taxon>
    </lineage>
</organism>
<dbReference type="InParanoid" id="T1EZC9"/>
<accession>T1EZC9</accession>
<reference evidence="2 4" key="2">
    <citation type="journal article" date="2013" name="Nature">
        <title>Insights into bilaterian evolution from three spiralian genomes.</title>
        <authorList>
            <person name="Simakov O."/>
            <person name="Marletaz F."/>
            <person name="Cho S.J."/>
            <person name="Edsinger-Gonzales E."/>
            <person name="Havlak P."/>
            <person name="Hellsten U."/>
            <person name="Kuo D.H."/>
            <person name="Larsson T."/>
            <person name="Lv J."/>
            <person name="Arendt D."/>
            <person name="Savage R."/>
            <person name="Osoegawa K."/>
            <person name="de Jong P."/>
            <person name="Grimwood J."/>
            <person name="Chapman J.A."/>
            <person name="Shapiro H."/>
            <person name="Aerts A."/>
            <person name="Otillar R.P."/>
            <person name="Terry A.Y."/>
            <person name="Boore J.L."/>
            <person name="Grigoriev I.V."/>
            <person name="Lindberg D.R."/>
            <person name="Seaver E.C."/>
            <person name="Weisblat D.A."/>
            <person name="Putnam N.H."/>
            <person name="Rokhsar D.S."/>
        </authorList>
    </citation>
    <scope>NUCLEOTIDE SEQUENCE</scope>
</reference>
<dbReference type="AlphaFoldDB" id="T1EZC9"/>
<proteinExistence type="predicted"/>
<evidence type="ECO:0000313" key="4">
    <source>
        <dbReference type="Proteomes" id="UP000015101"/>
    </source>
</evidence>
<evidence type="ECO:0000256" key="1">
    <source>
        <dbReference type="SAM" id="MobiDB-lite"/>
    </source>
</evidence>
<feature type="compositionally biased region" description="Basic and acidic residues" evidence="1">
    <location>
        <begin position="1"/>
        <end position="17"/>
    </location>
</feature>
<dbReference type="EMBL" id="AMQM01002777">
    <property type="status" value="NOT_ANNOTATED_CDS"/>
    <property type="molecule type" value="Genomic_DNA"/>
</dbReference>
<gene>
    <name evidence="3" type="primary">20201929</name>
    <name evidence="2" type="ORF">HELRODRAFT_167427</name>
</gene>
<protein>
    <submittedName>
        <fullName evidence="2 3">Uncharacterized protein</fullName>
    </submittedName>
</protein>
<dbReference type="KEGG" id="hro:HELRODRAFT_167427"/>
<dbReference type="RefSeq" id="XP_009011183.1">
    <property type="nucleotide sequence ID" value="XM_009012935.1"/>
</dbReference>
<evidence type="ECO:0000313" key="3">
    <source>
        <dbReference type="EnsemblMetazoa" id="HelroP167427"/>
    </source>
</evidence>
<dbReference type="CTD" id="20201929"/>
<keyword evidence="4" id="KW-1185">Reference proteome</keyword>
<dbReference type="EnsemblMetazoa" id="HelroT167427">
    <property type="protein sequence ID" value="HelroP167427"/>
    <property type="gene ID" value="HelroG167427"/>
</dbReference>
<evidence type="ECO:0000313" key="2">
    <source>
        <dbReference type="EMBL" id="ESO10914.1"/>
    </source>
</evidence>
<dbReference type="EMBL" id="KB095858">
    <property type="protein sequence ID" value="ESO10914.1"/>
    <property type="molecule type" value="Genomic_DNA"/>
</dbReference>
<reference evidence="4" key="1">
    <citation type="submission" date="2012-12" db="EMBL/GenBank/DDBJ databases">
        <authorList>
            <person name="Hellsten U."/>
            <person name="Grimwood J."/>
            <person name="Chapman J.A."/>
            <person name="Shapiro H."/>
            <person name="Aerts A."/>
            <person name="Otillar R.P."/>
            <person name="Terry A.Y."/>
            <person name="Boore J.L."/>
            <person name="Simakov O."/>
            <person name="Marletaz F."/>
            <person name="Cho S.-J."/>
            <person name="Edsinger-Gonzales E."/>
            <person name="Havlak P."/>
            <person name="Kuo D.-H."/>
            <person name="Larsson T."/>
            <person name="Lv J."/>
            <person name="Arendt D."/>
            <person name="Savage R."/>
            <person name="Osoegawa K."/>
            <person name="de Jong P."/>
            <person name="Lindberg D.R."/>
            <person name="Seaver E.C."/>
            <person name="Weisblat D.A."/>
            <person name="Putnam N.H."/>
            <person name="Grigoriev I.V."/>
            <person name="Rokhsar D.S."/>
        </authorList>
    </citation>
    <scope>NUCLEOTIDE SEQUENCE</scope>
</reference>